<dbReference type="Proteomes" id="UP001596113">
    <property type="component" value="Unassembled WGS sequence"/>
</dbReference>
<reference evidence="5" key="1">
    <citation type="journal article" date="2019" name="Int. J. Syst. Evol. Microbiol.">
        <title>The Global Catalogue of Microorganisms (GCM) 10K type strain sequencing project: providing services to taxonomists for standard genome sequencing and annotation.</title>
        <authorList>
            <consortium name="The Broad Institute Genomics Platform"/>
            <consortium name="The Broad Institute Genome Sequencing Center for Infectious Disease"/>
            <person name="Wu L."/>
            <person name="Ma J."/>
        </authorList>
    </citation>
    <scope>NUCLEOTIDE SEQUENCE [LARGE SCALE GENOMIC DNA]</scope>
    <source>
        <strain evidence="5">CGMCC 1.18575</strain>
    </source>
</reference>
<dbReference type="SUPFAM" id="SSF52490">
    <property type="entry name" value="Tubulin nucleotide-binding domain-like"/>
    <property type="match status" value="1"/>
</dbReference>
<evidence type="ECO:0000313" key="4">
    <source>
        <dbReference type="EMBL" id="MFC5406559.1"/>
    </source>
</evidence>
<protein>
    <submittedName>
        <fullName evidence="4">MerR family transcriptional regulator</fullName>
    </submittedName>
</protein>
<dbReference type="SMART" id="SM00864">
    <property type="entry name" value="Tubulin"/>
    <property type="match status" value="1"/>
</dbReference>
<name>A0ABW0HZL9_9BACL</name>
<dbReference type="Gene3D" id="3.40.50.1440">
    <property type="entry name" value="Tubulin/FtsZ, GTPase domain"/>
    <property type="match status" value="1"/>
</dbReference>
<dbReference type="SMART" id="SM00865">
    <property type="entry name" value="Tubulin_C"/>
    <property type="match status" value="1"/>
</dbReference>
<evidence type="ECO:0000259" key="3">
    <source>
        <dbReference type="PROSITE" id="PS50937"/>
    </source>
</evidence>
<dbReference type="InterPro" id="IPR009061">
    <property type="entry name" value="DNA-bd_dom_put_sf"/>
</dbReference>
<dbReference type="InterPro" id="IPR045061">
    <property type="entry name" value="FtsZ/CetZ"/>
</dbReference>
<dbReference type="PROSITE" id="PS50937">
    <property type="entry name" value="HTH_MERR_2"/>
    <property type="match status" value="1"/>
</dbReference>
<dbReference type="InterPro" id="IPR037103">
    <property type="entry name" value="Tubulin/FtsZ-like_C"/>
</dbReference>
<dbReference type="InterPro" id="IPR003008">
    <property type="entry name" value="Tubulin_FtsZ_GTPase"/>
</dbReference>
<organism evidence="4 5">
    <name type="scientific">Cohnella soli</name>
    <dbReference type="NCBI Taxonomy" id="425005"/>
    <lineage>
        <taxon>Bacteria</taxon>
        <taxon>Bacillati</taxon>
        <taxon>Bacillota</taxon>
        <taxon>Bacilli</taxon>
        <taxon>Bacillales</taxon>
        <taxon>Paenibacillaceae</taxon>
        <taxon>Cohnella</taxon>
    </lineage>
</organism>
<dbReference type="SMART" id="SM00422">
    <property type="entry name" value="HTH_MERR"/>
    <property type="match status" value="1"/>
</dbReference>
<dbReference type="Gene3D" id="1.10.1660.10">
    <property type="match status" value="1"/>
</dbReference>
<dbReference type="PANTHER" id="PTHR30314:SF3">
    <property type="entry name" value="MITOCHONDRIAL DIVISION PROTEIN FSZA"/>
    <property type="match status" value="1"/>
</dbReference>
<dbReference type="PROSITE" id="PS00552">
    <property type="entry name" value="HTH_MERR_1"/>
    <property type="match status" value="1"/>
</dbReference>
<keyword evidence="5" id="KW-1185">Reference proteome</keyword>
<evidence type="ECO:0000256" key="2">
    <source>
        <dbReference type="ARBA" id="ARBA00023134"/>
    </source>
</evidence>
<accession>A0ABW0HZL9</accession>
<proteinExistence type="predicted"/>
<evidence type="ECO:0000313" key="5">
    <source>
        <dbReference type="Proteomes" id="UP001596113"/>
    </source>
</evidence>
<dbReference type="EMBL" id="JBHSMI010000056">
    <property type="protein sequence ID" value="MFC5406559.1"/>
    <property type="molecule type" value="Genomic_DNA"/>
</dbReference>
<dbReference type="Gene3D" id="3.30.1330.20">
    <property type="entry name" value="Tubulin/FtsZ, C-terminal domain"/>
    <property type="match status" value="1"/>
</dbReference>
<dbReference type="PRINTS" id="PR00040">
    <property type="entry name" value="HTHMERR"/>
</dbReference>
<keyword evidence="2" id="KW-0342">GTP-binding</keyword>
<dbReference type="RefSeq" id="WP_378138658.1">
    <property type="nucleotide sequence ID" value="NZ_JBHSMI010000056.1"/>
</dbReference>
<dbReference type="Pfam" id="PF12327">
    <property type="entry name" value="FtsZ_C"/>
    <property type="match status" value="1"/>
</dbReference>
<keyword evidence="1" id="KW-0547">Nucleotide-binding</keyword>
<evidence type="ECO:0000256" key="1">
    <source>
        <dbReference type="ARBA" id="ARBA00022741"/>
    </source>
</evidence>
<dbReference type="InterPro" id="IPR036525">
    <property type="entry name" value="Tubulin/FtsZ_GTPase_sf"/>
</dbReference>
<dbReference type="InterPro" id="IPR024757">
    <property type="entry name" value="FtsZ_C"/>
</dbReference>
<dbReference type="SUPFAM" id="SSF55307">
    <property type="entry name" value="Tubulin C-terminal domain-like"/>
    <property type="match status" value="1"/>
</dbReference>
<feature type="domain" description="HTH merR-type" evidence="3">
    <location>
        <begin position="4"/>
        <end position="73"/>
    </location>
</feature>
<sequence>MEGLISIGQLSSEVGISIRTIRYYEEVGIFKPAKTADSNYRYYGPAEIEKLGIIIFLRKIGFSLQDIKIVLSENRRMPVLHIIGELQKKMDHEITQMLEKIEVLRALAKTIRGSTEVNPLEVMSDTIHNKKEQIHMELKDNFPVKVIGIGSASTTAINKLNVNGAKMDIIHVDQSMNNLMQSDAYCKILLSDSPAEEEWTQILNAIKGSDILFLLASLDGGYVSSMAPLIAREARKLGILTVSLITEEADGNVETGLTKLRENVDLLLDLPLEIADDSMNNAVNCLLSLVRATFTMDLEDFKFLIREKRAAQFGISRATGEKRAVDAVERLLHNPQLVNDISTADSIILNITGSKDLHFDEVKLIVETIQLKIKPEANMVFGTVIDEEAQESLVLAIVAAGTVHRKQKIIHTLWTTTGNKLYV</sequence>
<comment type="caution">
    <text evidence="4">The sequence shown here is derived from an EMBL/GenBank/DDBJ whole genome shotgun (WGS) entry which is preliminary data.</text>
</comment>
<dbReference type="InterPro" id="IPR018316">
    <property type="entry name" value="Tubulin/FtsZ_2-layer-sand-dom"/>
</dbReference>
<dbReference type="CDD" id="cd01106">
    <property type="entry name" value="HTH_TipAL-Mta"/>
    <property type="match status" value="1"/>
</dbReference>
<dbReference type="Pfam" id="PF13411">
    <property type="entry name" value="MerR_1"/>
    <property type="match status" value="1"/>
</dbReference>
<dbReference type="PANTHER" id="PTHR30314">
    <property type="entry name" value="CELL DIVISION PROTEIN FTSZ-RELATED"/>
    <property type="match status" value="1"/>
</dbReference>
<dbReference type="SUPFAM" id="SSF46955">
    <property type="entry name" value="Putative DNA-binding domain"/>
    <property type="match status" value="1"/>
</dbReference>
<dbReference type="InterPro" id="IPR008280">
    <property type="entry name" value="Tub_FtsZ_C"/>
</dbReference>
<dbReference type="InterPro" id="IPR000551">
    <property type="entry name" value="MerR-type_HTH_dom"/>
</dbReference>
<gene>
    <name evidence="4" type="ORF">ACFPOF_27825</name>
</gene>